<keyword evidence="2" id="KW-0479">Metal-binding</keyword>
<comment type="similarity">
    <text evidence="1">Belongs to the sel-1 family.</text>
</comment>
<feature type="region of interest" description="Disordered" evidence="3">
    <location>
        <begin position="522"/>
        <end position="567"/>
    </location>
</feature>
<dbReference type="PROSITE" id="PS50089">
    <property type="entry name" value="ZF_RING_2"/>
    <property type="match status" value="1"/>
</dbReference>
<keyword evidence="2" id="KW-0862">Zinc</keyword>
<reference evidence="5 6" key="1">
    <citation type="journal article" date="2012" name="Genome Biol.">
        <title>Genome and low-iron response of an oceanic diatom adapted to chronic iron limitation.</title>
        <authorList>
            <person name="Lommer M."/>
            <person name="Specht M."/>
            <person name="Roy A.S."/>
            <person name="Kraemer L."/>
            <person name="Andreson R."/>
            <person name="Gutowska M.A."/>
            <person name="Wolf J."/>
            <person name="Bergner S.V."/>
            <person name="Schilhabel M.B."/>
            <person name="Klostermeier U.C."/>
            <person name="Beiko R.G."/>
            <person name="Rosenstiel P."/>
            <person name="Hippler M."/>
            <person name="Laroche J."/>
        </authorList>
    </citation>
    <scope>NUCLEOTIDE SEQUENCE [LARGE SCALE GENOMIC DNA]</scope>
    <source>
        <strain evidence="5 6">CCMP1005</strain>
    </source>
</reference>
<feature type="domain" description="RING-type" evidence="4">
    <location>
        <begin position="190"/>
        <end position="236"/>
    </location>
</feature>
<proteinExistence type="inferred from homology"/>
<dbReference type="OrthoDB" id="2122982at2759"/>
<feature type="compositionally biased region" description="Basic and acidic residues" evidence="3">
    <location>
        <begin position="544"/>
        <end position="559"/>
    </location>
</feature>
<feature type="non-terminal residue" evidence="5">
    <location>
        <position position="700"/>
    </location>
</feature>
<keyword evidence="6" id="KW-1185">Reference proteome</keyword>
<dbReference type="InterPro" id="IPR050767">
    <property type="entry name" value="Sel1_AlgK"/>
</dbReference>
<dbReference type="PANTHER" id="PTHR11102:SF160">
    <property type="entry name" value="ERAD-ASSOCIATED E3 UBIQUITIN-PROTEIN LIGASE COMPONENT HRD3"/>
    <property type="match status" value="1"/>
</dbReference>
<evidence type="ECO:0000259" key="4">
    <source>
        <dbReference type="PROSITE" id="PS50089"/>
    </source>
</evidence>
<dbReference type="InterPro" id="IPR006597">
    <property type="entry name" value="Sel1-like"/>
</dbReference>
<evidence type="ECO:0000313" key="6">
    <source>
        <dbReference type="Proteomes" id="UP000266841"/>
    </source>
</evidence>
<dbReference type="Pfam" id="PF08238">
    <property type="entry name" value="Sel1"/>
    <property type="match status" value="2"/>
</dbReference>
<dbReference type="GO" id="GO:0008270">
    <property type="term" value="F:zinc ion binding"/>
    <property type="evidence" value="ECO:0007669"/>
    <property type="project" value="UniProtKB-KW"/>
</dbReference>
<dbReference type="InterPro" id="IPR013083">
    <property type="entry name" value="Znf_RING/FYVE/PHD"/>
</dbReference>
<organism evidence="5 6">
    <name type="scientific">Thalassiosira oceanica</name>
    <name type="common">Marine diatom</name>
    <dbReference type="NCBI Taxonomy" id="159749"/>
    <lineage>
        <taxon>Eukaryota</taxon>
        <taxon>Sar</taxon>
        <taxon>Stramenopiles</taxon>
        <taxon>Ochrophyta</taxon>
        <taxon>Bacillariophyta</taxon>
        <taxon>Coscinodiscophyceae</taxon>
        <taxon>Thalassiosirophycidae</taxon>
        <taxon>Thalassiosirales</taxon>
        <taxon>Thalassiosiraceae</taxon>
        <taxon>Thalassiosira</taxon>
    </lineage>
</organism>
<dbReference type="EMBL" id="AGNL01028109">
    <property type="protein sequence ID" value="EJK57468.1"/>
    <property type="molecule type" value="Genomic_DNA"/>
</dbReference>
<evidence type="ECO:0000256" key="2">
    <source>
        <dbReference type="PROSITE-ProRule" id="PRU00175"/>
    </source>
</evidence>
<evidence type="ECO:0000313" key="5">
    <source>
        <dbReference type="EMBL" id="EJK57468.1"/>
    </source>
</evidence>
<feature type="region of interest" description="Disordered" evidence="3">
    <location>
        <begin position="654"/>
        <end position="675"/>
    </location>
</feature>
<evidence type="ECO:0000256" key="3">
    <source>
        <dbReference type="SAM" id="MobiDB-lite"/>
    </source>
</evidence>
<feature type="compositionally biased region" description="Pro residues" evidence="3">
    <location>
        <begin position="531"/>
        <end position="543"/>
    </location>
</feature>
<dbReference type="SMART" id="SM00671">
    <property type="entry name" value="SEL1"/>
    <property type="match status" value="3"/>
</dbReference>
<feature type="region of interest" description="Disordered" evidence="3">
    <location>
        <begin position="411"/>
        <end position="443"/>
    </location>
</feature>
<dbReference type="SUPFAM" id="SSF57850">
    <property type="entry name" value="RING/U-box"/>
    <property type="match status" value="1"/>
</dbReference>
<comment type="caution">
    <text evidence="5">The sequence shown here is derived from an EMBL/GenBank/DDBJ whole genome shotgun (WGS) entry which is preliminary data.</text>
</comment>
<name>K0RUC9_THAOC</name>
<gene>
    <name evidence="5" type="ORF">THAOC_22482</name>
</gene>
<protein>
    <recommendedName>
        <fullName evidence="4">RING-type domain-containing protein</fullName>
    </recommendedName>
</protein>
<sequence>MSAWKDSRIAGPISLLVTESRLLRCKAKVEQRIKMDRNRMMWDDDMDEGCLCPCLLCRRHASVCFLTGPAGGAGEAERGPSFHENFSESEWILKWLSLHFACGAGQRVNGSTDGPDATRRRTADLEVGVKLAVAGRLVRGRHGIVHPPSQHSMSNEAAAQAAVELADHAAQSLQERLMASGHERPEGDRCPICFDLIELPMCKHSKINTCCTKRVCKGCILAAWQRGLNDICPFCRTPFPTDDAYASRLAMIQKRVSKGDAEAISFLGDKYFHGVPGLAKDDSRAIELWTEAAALGSLDAHYELGHTYYKGDGVEEDKPRGIHHWQQAAMKGHAHSRHNLGAVEDENGDYQLAVQHWMISAKMGHERSLNFIQNMFKDGHATKTQYAEALLGYRDAVEEMKSPQRKEAKRLGTLGSYDPQHGWKRIKSRTATAPRSANKKCRDGCDGPTVPKLCMCAGIRAPRRKREDPISTQHSARRPVHVRLGPLLHYLGGTSQPGTVTVTTLTLLPLSLRTAASRILPPHLVGEREPPALPRPRRPPLPLPEREQATYPPPRHDEAPVQAQQPYPRVAEDHDGERERLPILHVLRPPGHDLRDQEVREHDHPACPPGHGQDVGNAEAPPVLLEGVYEVPPVVHEGRGHLARVAHYAQPGGEVGVTRAGEGRARGGGDGVVAEDHDDVVDEYDEVPAGQAVVQAVQRE</sequence>
<dbReference type="InterPro" id="IPR001841">
    <property type="entry name" value="Znf_RING"/>
</dbReference>
<keyword evidence="2" id="KW-0863">Zinc-finger</keyword>
<evidence type="ECO:0000256" key="1">
    <source>
        <dbReference type="ARBA" id="ARBA00038101"/>
    </source>
</evidence>
<dbReference type="SUPFAM" id="SSF81901">
    <property type="entry name" value="HCP-like"/>
    <property type="match status" value="1"/>
</dbReference>
<accession>K0RUC9</accession>
<dbReference type="Gene3D" id="1.25.40.10">
    <property type="entry name" value="Tetratricopeptide repeat domain"/>
    <property type="match status" value="1"/>
</dbReference>
<dbReference type="PANTHER" id="PTHR11102">
    <property type="entry name" value="SEL-1-LIKE PROTEIN"/>
    <property type="match status" value="1"/>
</dbReference>
<dbReference type="GO" id="GO:0005737">
    <property type="term" value="C:cytoplasm"/>
    <property type="evidence" value="ECO:0007669"/>
    <property type="project" value="UniProtKB-ARBA"/>
</dbReference>
<dbReference type="AlphaFoldDB" id="K0RUC9"/>
<dbReference type="Proteomes" id="UP000266841">
    <property type="component" value="Unassembled WGS sequence"/>
</dbReference>
<dbReference type="Gene3D" id="3.30.40.10">
    <property type="entry name" value="Zinc/RING finger domain, C3HC4 (zinc finger)"/>
    <property type="match status" value="1"/>
</dbReference>
<dbReference type="InterPro" id="IPR011990">
    <property type="entry name" value="TPR-like_helical_dom_sf"/>
</dbReference>
<dbReference type="eggNOG" id="ENOG502S2H7">
    <property type="taxonomic scope" value="Eukaryota"/>
</dbReference>